<protein>
    <submittedName>
        <fullName evidence="1">Uncharacterized protein</fullName>
    </submittedName>
</protein>
<name>A0A812S027_9DINO</name>
<organism evidence="1 2">
    <name type="scientific">Symbiodinium natans</name>
    <dbReference type="NCBI Taxonomy" id="878477"/>
    <lineage>
        <taxon>Eukaryota</taxon>
        <taxon>Sar</taxon>
        <taxon>Alveolata</taxon>
        <taxon>Dinophyceae</taxon>
        <taxon>Suessiales</taxon>
        <taxon>Symbiodiniaceae</taxon>
        <taxon>Symbiodinium</taxon>
    </lineage>
</organism>
<evidence type="ECO:0000313" key="1">
    <source>
        <dbReference type="EMBL" id="CAE7462168.1"/>
    </source>
</evidence>
<gene>
    <name evidence="1" type="ORF">SNAT2548_LOCUS25722</name>
</gene>
<dbReference type="EMBL" id="CAJNDS010002405">
    <property type="protein sequence ID" value="CAE7462168.1"/>
    <property type="molecule type" value="Genomic_DNA"/>
</dbReference>
<accession>A0A812S027</accession>
<reference evidence="1" key="1">
    <citation type="submission" date="2021-02" db="EMBL/GenBank/DDBJ databases">
        <authorList>
            <person name="Dougan E. K."/>
            <person name="Rhodes N."/>
            <person name="Thang M."/>
            <person name="Chan C."/>
        </authorList>
    </citation>
    <scope>NUCLEOTIDE SEQUENCE</scope>
</reference>
<dbReference type="Proteomes" id="UP000604046">
    <property type="component" value="Unassembled WGS sequence"/>
</dbReference>
<evidence type="ECO:0000313" key="2">
    <source>
        <dbReference type="Proteomes" id="UP000604046"/>
    </source>
</evidence>
<dbReference type="AlphaFoldDB" id="A0A812S027"/>
<keyword evidence="2" id="KW-1185">Reference proteome</keyword>
<proteinExistence type="predicted"/>
<comment type="caution">
    <text evidence="1">The sequence shown here is derived from an EMBL/GenBank/DDBJ whole genome shotgun (WGS) entry which is preliminary data.</text>
</comment>
<sequence length="448" mass="44278">METADATEQGGLTMFRAYEAIMNCFYPWSQVPAGGVCCAFWGSPDQKKWSDVTDLLQAQVEACGTFELAPDVNILGDPAEGHRKELVVFAVAAATADLENASRGAAAATVRTVVVKGSLFGIFAASMGLPIGVAVIASPVGWAVTGTTVALAGWCHSLRSRGQQVPACAVMGQVESAIDVDPHTRFTPCADNTLLVTEPAVVGVTDGIIGASAAHVSSAETFAHLHASCGHNMDLVFKALDKSLKAVQRVHPFTNGTELQKVLVHANMICDHLFMAEASAGAALAVDASFAVAEGGVGVAAVSSDGAMALEGTTVLEGLAATEGSAAAGEVATVAVAPTALASTMTSETAVSALLTTAPAVTAGEAALALAPVVTTVGEAIATTAIVGEAAAAVGEATASVAALGEAVGAAAAAGEAMAAAAAAAEATSTIATVAESAAAAVAVCVTM</sequence>